<keyword evidence="2" id="KW-1185">Reference proteome</keyword>
<organism evidence="1 2">
    <name type="scientific">Hibiscus sabdariffa</name>
    <name type="common">roselle</name>
    <dbReference type="NCBI Taxonomy" id="183260"/>
    <lineage>
        <taxon>Eukaryota</taxon>
        <taxon>Viridiplantae</taxon>
        <taxon>Streptophyta</taxon>
        <taxon>Embryophyta</taxon>
        <taxon>Tracheophyta</taxon>
        <taxon>Spermatophyta</taxon>
        <taxon>Magnoliopsida</taxon>
        <taxon>eudicotyledons</taxon>
        <taxon>Gunneridae</taxon>
        <taxon>Pentapetalae</taxon>
        <taxon>rosids</taxon>
        <taxon>malvids</taxon>
        <taxon>Malvales</taxon>
        <taxon>Malvaceae</taxon>
        <taxon>Malvoideae</taxon>
        <taxon>Hibiscus</taxon>
    </lineage>
</organism>
<comment type="caution">
    <text evidence="1">The sequence shown here is derived from an EMBL/GenBank/DDBJ whole genome shotgun (WGS) entry which is preliminary data.</text>
</comment>
<reference evidence="1 2" key="1">
    <citation type="journal article" date="2024" name="G3 (Bethesda)">
        <title>Genome assembly of Hibiscus sabdariffa L. provides insights into metabolisms of medicinal natural products.</title>
        <authorList>
            <person name="Kim T."/>
        </authorList>
    </citation>
    <scope>NUCLEOTIDE SEQUENCE [LARGE SCALE GENOMIC DNA]</scope>
    <source>
        <strain evidence="1">TK-2024</strain>
        <tissue evidence="1">Old leaves</tissue>
    </source>
</reference>
<sequence length="278" mass="30961">MQVRHRLHGKWIYGSRIRVVNLAKHDSRNQFWWKKRGVLNSGASVSKVNVDDGRQMPEVRVENGPPTELCVTSRVEEMRLEEISGVHVMRMSGPRVLLIFDSVEVQQQVTQSGVLDSISSLSKSMSAGEEERCDQVDARGTYNVVGGYDDGVKVQVDDGVANGVAVRQEESLVRSLEASLGRVCWRGNGLWNGHEGVSDALVPTVHEEQLVDVAVNCIGPVVEGSTTEELVANGYKRKVRLLTNVISSLHSPEEKRKADKALQWWGRGCPRYRTDSRE</sequence>
<accession>A0ABR2F806</accession>
<gene>
    <name evidence="1" type="ORF">V6N12_062138</name>
</gene>
<dbReference type="Proteomes" id="UP001472677">
    <property type="component" value="Unassembled WGS sequence"/>
</dbReference>
<proteinExistence type="predicted"/>
<dbReference type="EMBL" id="JBBPBM010000007">
    <property type="protein sequence ID" value="KAK8574444.1"/>
    <property type="molecule type" value="Genomic_DNA"/>
</dbReference>
<protein>
    <submittedName>
        <fullName evidence="1">Uncharacterized protein</fullName>
    </submittedName>
</protein>
<evidence type="ECO:0000313" key="2">
    <source>
        <dbReference type="Proteomes" id="UP001472677"/>
    </source>
</evidence>
<evidence type="ECO:0000313" key="1">
    <source>
        <dbReference type="EMBL" id="KAK8574444.1"/>
    </source>
</evidence>
<name>A0ABR2F806_9ROSI</name>